<evidence type="ECO:0000256" key="3">
    <source>
        <dbReference type="RuleBase" id="RU361155"/>
    </source>
</evidence>
<accession>A0AAW2X2N1</accession>
<dbReference type="PANTHER" id="PTHR11783">
    <property type="entry name" value="SULFOTRANSFERASE SULT"/>
    <property type="match status" value="1"/>
</dbReference>
<dbReference type="Pfam" id="PF00685">
    <property type="entry name" value="Sulfotransfer_1"/>
    <property type="match status" value="1"/>
</dbReference>
<dbReference type="Gene3D" id="3.40.50.300">
    <property type="entry name" value="P-loop containing nucleotide triphosphate hydrolases"/>
    <property type="match status" value="1"/>
</dbReference>
<feature type="compositionally biased region" description="Basic and acidic residues" evidence="4">
    <location>
        <begin position="32"/>
        <end position="42"/>
    </location>
</feature>
<feature type="region of interest" description="Disordered" evidence="4">
    <location>
        <begin position="1"/>
        <end position="45"/>
    </location>
</feature>
<reference evidence="6" key="2">
    <citation type="journal article" date="2024" name="Plant">
        <title>Genomic evolution and insights into agronomic trait innovations of Sesamum species.</title>
        <authorList>
            <person name="Miao H."/>
            <person name="Wang L."/>
            <person name="Qu L."/>
            <person name="Liu H."/>
            <person name="Sun Y."/>
            <person name="Le M."/>
            <person name="Wang Q."/>
            <person name="Wei S."/>
            <person name="Zheng Y."/>
            <person name="Lin W."/>
            <person name="Duan Y."/>
            <person name="Cao H."/>
            <person name="Xiong S."/>
            <person name="Wang X."/>
            <person name="Wei L."/>
            <person name="Li C."/>
            <person name="Ma Q."/>
            <person name="Ju M."/>
            <person name="Zhao R."/>
            <person name="Li G."/>
            <person name="Mu C."/>
            <person name="Tian Q."/>
            <person name="Mei H."/>
            <person name="Zhang T."/>
            <person name="Gao T."/>
            <person name="Zhang H."/>
        </authorList>
    </citation>
    <scope>NUCLEOTIDE SEQUENCE</scope>
    <source>
        <strain evidence="6">KEN1</strain>
    </source>
</reference>
<comment type="similarity">
    <text evidence="1 3">Belongs to the sulfotransferase 1 family.</text>
</comment>
<dbReference type="EMBL" id="JACGWN010000006">
    <property type="protein sequence ID" value="KAL0447554.1"/>
    <property type="molecule type" value="Genomic_DNA"/>
</dbReference>
<evidence type="ECO:0000256" key="1">
    <source>
        <dbReference type="ARBA" id="ARBA00005771"/>
    </source>
</evidence>
<dbReference type="InterPro" id="IPR027417">
    <property type="entry name" value="P-loop_NTPase"/>
</dbReference>
<reference evidence="6" key="1">
    <citation type="submission" date="2020-06" db="EMBL/GenBank/DDBJ databases">
        <authorList>
            <person name="Li T."/>
            <person name="Hu X."/>
            <person name="Zhang T."/>
            <person name="Song X."/>
            <person name="Zhang H."/>
            <person name="Dai N."/>
            <person name="Sheng W."/>
            <person name="Hou X."/>
            <person name="Wei L."/>
        </authorList>
    </citation>
    <scope>NUCLEOTIDE SEQUENCE</scope>
    <source>
        <strain evidence="6">KEN1</strain>
        <tissue evidence="6">Leaf</tissue>
    </source>
</reference>
<feature type="compositionally biased region" description="Polar residues" evidence="4">
    <location>
        <begin position="1"/>
        <end position="16"/>
    </location>
</feature>
<feature type="domain" description="Sulfotransferase" evidence="5">
    <location>
        <begin position="122"/>
        <end position="381"/>
    </location>
</feature>
<organism evidence="6">
    <name type="scientific">Sesamum latifolium</name>
    <dbReference type="NCBI Taxonomy" id="2727402"/>
    <lineage>
        <taxon>Eukaryota</taxon>
        <taxon>Viridiplantae</taxon>
        <taxon>Streptophyta</taxon>
        <taxon>Embryophyta</taxon>
        <taxon>Tracheophyta</taxon>
        <taxon>Spermatophyta</taxon>
        <taxon>Magnoliopsida</taxon>
        <taxon>eudicotyledons</taxon>
        <taxon>Gunneridae</taxon>
        <taxon>Pentapetalae</taxon>
        <taxon>asterids</taxon>
        <taxon>lamiids</taxon>
        <taxon>Lamiales</taxon>
        <taxon>Pedaliaceae</taxon>
        <taxon>Sesamum</taxon>
    </lineage>
</organism>
<evidence type="ECO:0000256" key="4">
    <source>
        <dbReference type="SAM" id="MobiDB-lite"/>
    </source>
</evidence>
<sequence>MAEPVNRSTSQSSLVRTQAGAPQQGASSQKPLSKEQVHKPEPVNKITGGIFIVAMEKKEEPQRSSAHEVDDDSPKDEFQELLQTLEQVSCDGLPLLKYYGCWVPIVTFRMILAAQKHFKAKDTDIILSTMPKSGTTWLKALTFSIANRHRFTIDQSPLLTSSPHTLVPFLDLNVYWDQENPDLENIPRPRIFSTHMHFKMLPHSIHETDCRTIYLCRNPLDQFVSYIHFSSQNEFGKGRDLVAIDEAFDMYCRGMSSYGPFWDDILGYWNAHLENPGKVLFLKYEDLKEDITSQVKKIAEFIGFPFSLEEEEQGLIDQISGLCSFESLRNLAVNKTGDINGVVKHASFFRKGQVGDWTNYLTPAMAERMKQLMDSKFEGSGLMFKT</sequence>
<gene>
    <name evidence="6" type="ORF">Slati_1883300</name>
</gene>
<dbReference type="GO" id="GO:0008146">
    <property type="term" value="F:sulfotransferase activity"/>
    <property type="evidence" value="ECO:0007669"/>
    <property type="project" value="InterPro"/>
</dbReference>
<dbReference type="InterPro" id="IPR000863">
    <property type="entry name" value="Sulfotransferase_dom"/>
</dbReference>
<comment type="caution">
    <text evidence="6">The sequence shown here is derived from an EMBL/GenBank/DDBJ whole genome shotgun (WGS) entry which is preliminary data.</text>
</comment>
<evidence type="ECO:0000256" key="2">
    <source>
        <dbReference type="ARBA" id="ARBA00022679"/>
    </source>
</evidence>
<name>A0AAW2X2N1_9LAMI</name>
<dbReference type="AlphaFoldDB" id="A0AAW2X2N1"/>
<feature type="compositionally biased region" description="Low complexity" evidence="4">
    <location>
        <begin position="18"/>
        <end position="29"/>
    </location>
</feature>
<evidence type="ECO:0000259" key="5">
    <source>
        <dbReference type="Pfam" id="PF00685"/>
    </source>
</evidence>
<dbReference type="SUPFAM" id="SSF52540">
    <property type="entry name" value="P-loop containing nucleoside triphosphate hydrolases"/>
    <property type="match status" value="1"/>
</dbReference>
<evidence type="ECO:0000313" key="6">
    <source>
        <dbReference type="EMBL" id="KAL0447554.1"/>
    </source>
</evidence>
<proteinExistence type="inferred from homology"/>
<keyword evidence="2 3" id="KW-0808">Transferase</keyword>
<dbReference type="EC" id="2.8.2.-" evidence="3"/>
<protein>
    <recommendedName>
        <fullName evidence="3">Sulfotransferase</fullName>
        <ecNumber evidence="3">2.8.2.-</ecNumber>
    </recommendedName>
</protein>